<keyword evidence="3" id="KW-1185">Reference proteome</keyword>
<protein>
    <submittedName>
        <fullName evidence="2">3-carboxymuconate cyclase</fullName>
    </submittedName>
</protein>
<evidence type="ECO:0000256" key="1">
    <source>
        <dbReference type="ARBA" id="ARBA00005564"/>
    </source>
</evidence>
<comment type="similarity">
    <text evidence="1">Belongs to the cycloisomerase 2 family.</text>
</comment>
<dbReference type="Pfam" id="PF10282">
    <property type="entry name" value="Lactonase"/>
    <property type="match status" value="1"/>
</dbReference>
<gene>
    <name evidence="2" type="ORF">CF651_03940</name>
</gene>
<dbReference type="Proteomes" id="UP000215509">
    <property type="component" value="Unassembled WGS sequence"/>
</dbReference>
<dbReference type="InterPro" id="IPR019405">
    <property type="entry name" value="Lactonase_7-beta_prop"/>
</dbReference>
<dbReference type="PANTHER" id="PTHR30344:SF1">
    <property type="entry name" value="6-PHOSPHOGLUCONOLACTONASE"/>
    <property type="match status" value="1"/>
</dbReference>
<dbReference type="OrthoDB" id="9790815at2"/>
<sequence length="362" mass="39573">MRWEMQQMSKYITYFGSYADKQSPSLYAYEFDEATGRLTFIESLSGLKDPTFIAIDEARQLLYTYSQAVAGEASGTGLTYKIDPVSGKLSGIGEQPTSEPAATHINLDHAKRQALMVSYGGGTVSLFPLQEDGTIGPVADKVHHQGKSVVQGRQDSAHPHSIYTDPSDQFVIVPDLGLDKLIVYRLDRDNGKLQPHDEVAVAPGSGPRHFAFHPALPYAYVIQELSSTVTAFTYDRQNGKLTEIQSITTLPADFEGTSSTAEVQISPCGSYLYGSNRGHDSIVVFSIDKDSGKLSLVQHQSTLGQHPRHFSLTPSGSYLLAANKDSNSVHVFRVDKESGKLHTTGEHISIAQPTCVRFFKQG</sequence>
<dbReference type="Gene3D" id="2.130.10.10">
    <property type="entry name" value="YVTN repeat-like/Quinoprotein amine dehydrogenase"/>
    <property type="match status" value="1"/>
</dbReference>
<reference evidence="2 3" key="1">
    <citation type="submission" date="2017-07" db="EMBL/GenBank/DDBJ databases">
        <title>Genome sequencing and assembly of Paenibacillus rigui.</title>
        <authorList>
            <person name="Mayilraj S."/>
        </authorList>
    </citation>
    <scope>NUCLEOTIDE SEQUENCE [LARGE SCALE GENOMIC DNA]</scope>
    <source>
        <strain evidence="2 3">JCM 16352</strain>
    </source>
</reference>
<dbReference type="GO" id="GO:0005829">
    <property type="term" value="C:cytosol"/>
    <property type="evidence" value="ECO:0007669"/>
    <property type="project" value="TreeGrafter"/>
</dbReference>
<dbReference type="InterPro" id="IPR015943">
    <property type="entry name" value="WD40/YVTN_repeat-like_dom_sf"/>
</dbReference>
<evidence type="ECO:0000313" key="3">
    <source>
        <dbReference type="Proteomes" id="UP000215509"/>
    </source>
</evidence>
<name>A0A229UWD2_9BACL</name>
<dbReference type="PANTHER" id="PTHR30344">
    <property type="entry name" value="6-PHOSPHOGLUCONOLACTONASE-RELATED"/>
    <property type="match status" value="1"/>
</dbReference>
<dbReference type="AlphaFoldDB" id="A0A229UWD2"/>
<evidence type="ECO:0000313" key="2">
    <source>
        <dbReference type="EMBL" id="OXM87633.1"/>
    </source>
</evidence>
<organism evidence="2 3">
    <name type="scientific">Paenibacillus rigui</name>
    <dbReference type="NCBI Taxonomy" id="554312"/>
    <lineage>
        <taxon>Bacteria</taxon>
        <taxon>Bacillati</taxon>
        <taxon>Bacillota</taxon>
        <taxon>Bacilli</taxon>
        <taxon>Bacillales</taxon>
        <taxon>Paenibacillaceae</taxon>
        <taxon>Paenibacillus</taxon>
    </lineage>
</organism>
<comment type="caution">
    <text evidence="2">The sequence shown here is derived from an EMBL/GenBank/DDBJ whole genome shotgun (WGS) entry which is preliminary data.</text>
</comment>
<accession>A0A229UWD2</accession>
<dbReference type="EMBL" id="NMQW01000003">
    <property type="protein sequence ID" value="OXM87633.1"/>
    <property type="molecule type" value="Genomic_DNA"/>
</dbReference>
<proteinExistence type="inferred from homology"/>
<dbReference type="SUPFAM" id="SSF51004">
    <property type="entry name" value="C-terminal (heme d1) domain of cytochrome cd1-nitrite reductase"/>
    <property type="match status" value="1"/>
</dbReference>
<dbReference type="GO" id="GO:0017057">
    <property type="term" value="F:6-phosphogluconolactonase activity"/>
    <property type="evidence" value="ECO:0007669"/>
    <property type="project" value="TreeGrafter"/>
</dbReference>
<dbReference type="InterPro" id="IPR011048">
    <property type="entry name" value="Haem_d1_sf"/>
</dbReference>
<dbReference type="InterPro" id="IPR050282">
    <property type="entry name" value="Cycloisomerase_2"/>
</dbReference>